<dbReference type="AlphaFoldDB" id="L7JX38"/>
<evidence type="ECO:0000259" key="2">
    <source>
        <dbReference type="PROSITE" id="PS51293"/>
    </source>
</evidence>
<dbReference type="Pfam" id="PF00249">
    <property type="entry name" value="Myb_DNA-binding"/>
    <property type="match status" value="1"/>
</dbReference>
<dbReference type="VEuPathDB" id="MicrosporidiaDB:THOM_1427"/>
<feature type="region of interest" description="Disordered" evidence="1">
    <location>
        <begin position="239"/>
        <end position="261"/>
    </location>
</feature>
<feature type="compositionally biased region" description="Basic and acidic residues" evidence="1">
    <location>
        <begin position="251"/>
        <end position="261"/>
    </location>
</feature>
<dbReference type="SUPFAM" id="SSF46689">
    <property type="entry name" value="Homeodomain-like"/>
    <property type="match status" value="3"/>
</dbReference>
<feature type="region of interest" description="Disordered" evidence="1">
    <location>
        <begin position="478"/>
        <end position="543"/>
    </location>
</feature>
<dbReference type="GO" id="GO:0006357">
    <property type="term" value="P:regulation of transcription by RNA polymerase II"/>
    <property type="evidence" value="ECO:0007669"/>
    <property type="project" value="TreeGrafter"/>
</dbReference>
<keyword evidence="3" id="KW-0675">Receptor</keyword>
<dbReference type="Proteomes" id="UP000011185">
    <property type="component" value="Unassembled WGS sequence"/>
</dbReference>
<dbReference type="InterPro" id="IPR051571">
    <property type="entry name" value="N-CoR_corepressor"/>
</dbReference>
<dbReference type="InParanoid" id="L7JX38"/>
<dbReference type="OrthoDB" id="2193595at2759"/>
<dbReference type="PANTHER" id="PTHR13992:SF39">
    <property type="entry name" value="SMRTER, ISOFORM G"/>
    <property type="match status" value="1"/>
</dbReference>
<evidence type="ECO:0000256" key="1">
    <source>
        <dbReference type="SAM" id="MobiDB-lite"/>
    </source>
</evidence>
<dbReference type="PROSITE" id="PS51293">
    <property type="entry name" value="SANT"/>
    <property type="match status" value="1"/>
</dbReference>
<dbReference type="STRING" id="72359.L7JX38"/>
<dbReference type="GO" id="GO:0032991">
    <property type="term" value="C:protein-containing complex"/>
    <property type="evidence" value="ECO:0007669"/>
    <property type="project" value="UniProtKB-ARBA"/>
</dbReference>
<feature type="domain" description="SANT" evidence="2">
    <location>
        <begin position="326"/>
        <end position="376"/>
    </location>
</feature>
<accession>L7JX38</accession>
<sequence length="639" mass="74361">MHIHNDTCQDQCIRPGRVLPHSPQNKKKDLIKLTNLYPHPPPNKLTIIDRTTENLGRPTAKKHRQQFYTTAPTKTTRHPHIIVTHRNNHQQTVQHGKSCRNCLFPATSEMLFITAQQEEFLSLPKKLGRIKKMIEKQNFINTEISQYPQMSGNKKLCKSVLEINKDTYIFKVMQDDKVVKEYMLSAGAFDEFVRDKRVDVGGEDALKYLDGLVKQRERMETVVDEDSVVKLKNVFGDEHAQSGENNADGHSPAKERATGDRPHINDEIARAWLSLTHRKEYTANEYYKFKLSNEIADMERYLKNKADILNERVLYVDSKKVASTHVPEEQWSAEEHAQFLEYFALFNKKFHVIAKLLGRNTQDVIQHYYCTKKRERYNKRKNGRLSDSNLKVMIDLEWTESERSKFERLYDFYGKNWKAYEGSFMGKGVSDFKNYHRYLSKNKDEEKECKTSCTKSVDEGTESVAVCDSGDKESVVHADEHIEDVQPCKGRRKAGRTAKSAASRRQPKVPARRGRKKSPATKRRLNYSTVKRPKNDKENNTNTKQNVLEDWTIDERQLFAIFYPYIGKNWSDLSQYITTKKPGDCRTYFKFYFKNLSLAEQKLEAAMRNIERSTLSVPGSPRRLNDDDLIDDVGIIFKK</sequence>
<protein>
    <submittedName>
        <fullName evidence="3">Nuclear receptor coregulator SMRT/SMRTER</fullName>
    </submittedName>
</protein>
<organism evidence="3 4">
    <name type="scientific">Trachipleistophora hominis</name>
    <name type="common">Microsporidian parasite</name>
    <dbReference type="NCBI Taxonomy" id="72359"/>
    <lineage>
        <taxon>Eukaryota</taxon>
        <taxon>Fungi</taxon>
        <taxon>Fungi incertae sedis</taxon>
        <taxon>Microsporidia</taxon>
        <taxon>Pleistophoridae</taxon>
        <taxon>Trachipleistophora</taxon>
    </lineage>
</organism>
<gene>
    <name evidence="3" type="ORF">THOM_1427</name>
</gene>
<name>L7JX38_TRAHO</name>
<dbReference type="PANTHER" id="PTHR13992">
    <property type="entry name" value="NUCLEAR RECEPTOR CO-REPRESSOR RELATED NCOR"/>
    <property type="match status" value="1"/>
</dbReference>
<feature type="compositionally biased region" description="Basic residues" evidence="1">
    <location>
        <begin position="505"/>
        <end position="525"/>
    </location>
</feature>
<dbReference type="InterPro" id="IPR009057">
    <property type="entry name" value="Homeodomain-like_sf"/>
</dbReference>
<dbReference type="GO" id="GO:0005654">
    <property type="term" value="C:nucleoplasm"/>
    <property type="evidence" value="ECO:0007669"/>
    <property type="project" value="UniProtKB-ARBA"/>
</dbReference>
<keyword evidence="4" id="KW-1185">Reference proteome</keyword>
<dbReference type="CDD" id="cd00167">
    <property type="entry name" value="SANT"/>
    <property type="match status" value="1"/>
</dbReference>
<dbReference type="OMA" id="VMIDLEW"/>
<reference evidence="3 4" key="1">
    <citation type="journal article" date="2012" name="PLoS Pathog.">
        <title>The genome of the obligate intracellular parasite Trachipleistophora hominis: new insights into microsporidian genome dynamics and reductive evolution.</title>
        <authorList>
            <person name="Heinz E."/>
            <person name="Williams T.A."/>
            <person name="Nakjang S."/>
            <person name="Noel C.J."/>
            <person name="Swan D.C."/>
            <person name="Goldberg A.V."/>
            <person name="Harris S.R."/>
            <person name="Weinmaier T."/>
            <person name="Markert S."/>
            <person name="Becher D."/>
            <person name="Bernhardt J."/>
            <person name="Dagan T."/>
            <person name="Hacker C."/>
            <person name="Lucocq J.M."/>
            <person name="Schweder T."/>
            <person name="Rattei T."/>
            <person name="Hall N."/>
            <person name="Hirt R.P."/>
            <person name="Embley T.M."/>
        </authorList>
    </citation>
    <scope>NUCLEOTIDE SEQUENCE [LARGE SCALE GENOMIC DNA]</scope>
</reference>
<dbReference type="InterPro" id="IPR001005">
    <property type="entry name" value="SANT/Myb"/>
</dbReference>
<dbReference type="InterPro" id="IPR017884">
    <property type="entry name" value="SANT_dom"/>
</dbReference>
<dbReference type="HOGENOM" id="CLU_028831_0_0_1"/>
<dbReference type="EMBL" id="JH993939">
    <property type="protein sequence ID" value="ELQ75616.1"/>
    <property type="molecule type" value="Genomic_DNA"/>
</dbReference>
<dbReference type="Gene3D" id="1.10.10.60">
    <property type="entry name" value="Homeodomain-like"/>
    <property type="match status" value="1"/>
</dbReference>
<dbReference type="GO" id="GO:0000785">
    <property type="term" value="C:chromatin"/>
    <property type="evidence" value="ECO:0007669"/>
    <property type="project" value="TreeGrafter"/>
</dbReference>
<dbReference type="Gene3D" id="1.20.58.1880">
    <property type="match status" value="1"/>
</dbReference>
<evidence type="ECO:0000313" key="4">
    <source>
        <dbReference type="Proteomes" id="UP000011185"/>
    </source>
</evidence>
<dbReference type="SMART" id="SM00717">
    <property type="entry name" value="SANT"/>
    <property type="match status" value="2"/>
</dbReference>
<proteinExistence type="predicted"/>
<evidence type="ECO:0000313" key="3">
    <source>
        <dbReference type="EMBL" id="ELQ75616.1"/>
    </source>
</evidence>